<evidence type="ECO:0000313" key="1">
    <source>
        <dbReference type="EMBL" id="SJX22740.1"/>
    </source>
</evidence>
<proteinExistence type="predicted"/>
<protein>
    <submittedName>
        <fullName evidence="1">Uncharacterized protein</fullName>
    </submittedName>
</protein>
<organism evidence="1 2">
    <name type="scientific">Acinetobacter johnsonii</name>
    <dbReference type="NCBI Taxonomy" id="40214"/>
    <lineage>
        <taxon>Bacteria</taxon>
        <taxon>Pseudomonadati</taxon>
        <taxon>Pseudomonadota</taxon>
        <taxon>Gammaproteobacteria</taxon>
        <taxon>Moraxellales</taxon>
        <taxon>Moraxellaceae</taxon>
        <taxon>Acinetobacter</taxon>
    </lineage>
</organism>
<dbReference type="AlphaFoldDB" id="A0A1R7QEN3"/>
<gene>
    <name evidence="1" type="ORF">ACNJC6_02393</name>
</gene>
<dbReference type="Proteomes" id="UP000196240">
    <property type="component" value="Unassembled WGS sequence"/>
</dbReference>
<sequence length="96" mass="10963">MKLGLLSRAKIGAYCSMKFINFENELYAVLNKKSLMNQNAMSDLSQSKLLNWHESFDIVNNIIDIFTKRCGMGPFRRFTVISHITNIVSSLRSTSI</sequence>
<name>A0A1R7QEN3_ACIJO</name>
<dbReference type="EMBL" id="FUUY01000007">
    <property type="protein sequence ID" value="SJX22740.1"/>
    <property type="molecule type" value="Genomic_DNA"/>
</dbReference>
<reference evidence="1 2" key="1">
    <citation type="submission" date="2017-02" db="EMBL/GenBank/DDBJ databases">
        <authorList>
            <person name="Peterson S.W."/>
        </authorList>
    </citation>
    <scope>NUCLEOTIDE SEQUENCE [LARGE SCALE GENOMIC DNA]</scope>
    <source>
        <strain evidence="1">C6</strain>
    </source>
</reference>
<accession>A0A1R7QEN3</accession>
<evidence type="ECO:0000313" key="2">
    <source>
        <dbReference type="Proteomes" id="UP000196240"/>
    </source>
</evidence>